<organism evidence="1 2">
    <name type="scientific">Winogradskyella litorisediminis</name>
    <dbReference type="NCBI Taxonomy" id="1156618"/>
    <lineage>
        <taxon>Bacteria</taxon>
        <taxon>Pseudomonadati</taxon>
        <taxon>Bacteroidota</taxon>
        <taxon>Flavobacteriia</taxon>
        <taxon>Flavobacteriales</taxon>
        <taxon>Flavobacteriaceae</taxon>
        <taxon>Winogradskyella</taxon>
    </lineage>
</organism>
<dbReference type="EMBL" id="JBHTJL010000001">
    <property type="protein sequence ID" value="MFD1061619.1"/>
    <property type="molecule type" value="Genomic_DNA"/>
</dbReference>
<keyword evidence="2" id="KW-1185">Reference proteome</keyword>
<evidence type="ECO:0000313" key="1">
    <source>
        <dbReference type="EMBL" id="MFD1061619.1"/>
    </source>
</evidence>
<reference evidence="2" key="1">
    <citation type="journal article" date="2019" name="Int. J. Syst. Evol. Microbiol.">
        <title>The Global Catalogue of Microorganisms (GCM) 10K type strain sequencing project: providing services to taxonomists for standard genome sequencing and annotation.</title>
        <authorList>
            <consortium name="The Broad Institute Genomics Platform"/>
            <consortium name="The Broad Institute Genome Sequencing Center for Infectious Disease"/>
            <person name="Wu L."/>
            <person name="Ma J."/>
        </authorList>
    </citation>
    <scope>NUCLEOTIDE SEQUENCE [LARGE SCALE GENOMIC DNA]</scope>
    <source>
        <strain evidence="2">CCUG 62215</strain>
    </source>
</reference>
<accession>A0ABW3N3Z7</accession>
<comment type="caution">
    <text evidence="1">The sequence shown here is derived from an EMBL/GenBank/DDBJ whole genome shotgun (WGS) entry which is preliminary data.</text>
</comment>
<protein>
    <recommendedName>
        <fullName evidence="3">Secreted protein</fullName>
    </recommendedName>
</protein>
<dbReference type="RefSeq" id="WP_386126703.1">
    <property type="nucleotide sequence ID" value="NZ_JBHTJL010000001.1"/>
</dbReference>
<evidence type="ECO:0000313" key="2">
    <source>
        <dbReference type="Proteomes" id="UP001597013"/>
    </source>
</evidence>
<gene>
    <name evidence="1" type="ORF">ACFQ1Q_00055</name>
</gene>
<dbReference type="Proteomes" id="UP001597013">
    <property type="component" value="Unassembled WGS sequence"/>
</dbReference>
<evidence type="ECO:0008006" key="3">
    <source>
        <dbReference type="Google" id="ProtNLM"/>
    </source>
</evidence>
<proteinExistence type="predicted"/>
<sequence>MKKIALILIFLFLYKINYSQNSNDYKIDKNVKITFINLKIKSSIVYTKNGKQLIGISMNRRNDSISYLWKIYDKTDTIGDSKLSLKELYLKNSIEIPTSEFDKIVSKLKEINIDKVNNSSSYGIMDGKMYYLTFSGNGYQMSASAHSPEIQTKDRELEEYLNLCNQIWNLYK</sequence>
<name>A0ABW3N3Z7_9FLAO</name>